<organism evidence="2">
    <name type="scientific">Thermosphaera aggregans</name>
    <dbReference type="NCBI Taxonomy" id="54254"/>
    <lineage>
        <taxon>Archaea</taxon>
        <taxon>Thermoproteota</taxon>
        <taxon>Thermoprotei</taxon>
        <taxon>Desulfurococcales</taxon>
        <taxon>Desulfurococcaceae</taxon>
        <taxon>Thermosphaera</taxon>
    </lineage>
</organism>
<name>A0A7C2BLS8_9CREN</name>
<dbReference type="EMBL" id="DSJT01000032">
    <property type="protein sequence ID" value="HEF87768.1"/>
    <property type="molecule type" value="Genomic_DNA"/>
</dbReference>
<feature type="transmembrane region" description="Helical" evidence="1">
    <location>
        <begin position="58"/>
        <end position="77"/>
    </location>
</feature>
<evidence type="ECO:0000313" key="2">
    <source>
        <dbReference type="EMBL" id="HEF87768.1"/>
    </source>
</evidence>
<sequence>MSLWRIGLILIALGLAAVLVATALSIGSGDGEAGFAGCVIIFFIPVCWGVGSPGVVEVLLLVIIALLAVVVLLNIFLATRVLKHSRQGPQDGVAW</sequence>
<keyword evidence="1" id="KW-1133">Transmembrane helix</keyword>
<keyword evidence="1" id="KW-0472">Membrane</keyword>
<dbReference type="AlphaFoldDB" id="A0A7C2BLS8"/>
<protein>
    <recommendedName>
        <fullName evidence="3">DUF131 domain-containing protein</fullName>
    </recommendedName>
</protein>
<reference evidence="2" key="1">
    <citation type="journal article" date="2020" name="mSystems">
        <title>Genome- and Community-Level Interaction Insights into Carbon Utilization and Element Cycling Functions of Hydrothermarchaeota in Hydrothermal Sediment.</title>
        <authorList>
            <person name="Zhou Z."/>
            <person name="Liu Y."/>
            <person name="Xu W."/>
            <person name="Pan J."/>
            <person name="Luo Z.H."/>
            <person name="Li M."/>
        </authorList>
    </citation>
    <scope>NUCLEOTIDE SEQUENCE [LARGE SCALE GENOMIC DNA]</scope>
    <source>
        <strain evidence="2">SpSt-23</strain>
    </source>
</reference>
<keyword evidence="1" id="KW-0812">Transmembrane</keyword>
<evidence type="ECO:0000256" key="1">
    <source>
        <dbReference type="SAM" id="Phobius"/>
    </source>
</evidence>
<evidence type="ECO:0008006" key="3">
    <source>
        <dbReference type="Google" id="ProtNLM"/>
    </source>
</evidence>
<accession>A0A7C2BLS8</accession>
<feature type="transmembrane region" description="Helical" evidence="1">
    <location>
        <begin position="33"/>
        <end position="51"/>
    </location>
</feature>
<proteinExistence type="predicted"/>
<comment type="caution">
    <text evidence="2">The sequence shown here is derived from an EMBL/GenBank/DDBJ whole genome shotgun (WGS) entry which is preliminary data.</text>
</comment>
<gene>
    <name evidence="2" type="ORF">ENP55_05725</name>
</gene>